<dbReference type="InterPro" id="IPR027417">
    <property type="entry name" value="P-loop_NTPase"/>
</dbReference>
<dbReference type="SUPFAM" id="SSF52540">
    <property type="entry name" value="P-loop containing nucleoside triphosphate hydrolases"/>
    <property type="match status" value="1"/>
</dbReference>
<evidence type="ECO:0000313" key="1">
    <source>
        <dbReference type="EMBL" id="CUR35542.1"/>
    </source>
</evidence>
<accession>A0A1J1LTK4</accession>
<dbReference type="STRING" id="671072.PL9214670168"/>
<protein>
    <submittedName>
        <fullName evidence="1">Uncharacterized protein</fullName>
    </submittedName>
</protein>
<dbReference type="Gene3D" id="3.40.50.300">
    <property type="entry name" value="P-loop containing nucleotide triphosphate hydrolases"/>
    <property type="match status" value="1"/>
</dbReference>
<dbReference type="EMBL" id="CZDF01000174">
    <property type="protein sequence ID" value="CUR35542.1"/>
    <property type="molecule type" value="Genomic_DNA"/>
</dbReference>
<sequence length="703" mass="81503">MFLNDVNHILIGVPSSGKSTFAQYLAQLDQRYCIVSTDDVRRDLFGDETIQGDWKQIEIEVLKQIKNAIASGKLIIYDATNVKRAWRLNFLQKIAITLEQSSTWMGWHLTTPLETCKQWNQNRHRQVPDDVINQFAKFLTIFPPDITEGFIGIQQINVAELSLTLSEIKEILKGFSRSYQTRQSRTANYTLHPYSRLVDFERLIFLISLIIQYPGLGQLHETAPQKLQEIFKHVPPFNTELEEICGVMADLNGEVYSHSDAIRKNLLFLEKNGFLGISDPKANLQLELLSEGEVAQLKTQNLAWHRYSDFEPFERLMKVIRYIAHHPFQTNPNVEADSNSKRKTQKDLIEKLQTEANLIGHSLDSLQRDIEKVLKPYGIFPQFSLKRGYFIGTAIFSEHELKKLYGLLQSQKFHFDDPVAVEMTELFQQRIESSRLLELETIYPTRVIGNRGIVNPDTLPSSALLRNLEQLETAIVEGQLLEFEFFRDSGRFPGQNLEGFTAYPLQVVFHNIAWYLGYEIQDEHRQGLLQFERLDRLSLAKIKDKSRSFEQQQATLAKLTTLYKASFGIYLGKSVEEQQKFLSTDLKERKSVEIQVELWMTDQIFKFISEGNQRFHRSQMKMSRRPYKVATETDKTLFSLKPSSDPKFPNRFRVTLPCWSLDDIDLKRWILGFGRQVKVVNPEKLITLIQEEGTAIAENYKNN</sequence>
<name>A0A1J1LTK4_9CYAN</name>
<keyword evidence="2" id="KW-1185">Reference proteome</keyword>
<evidence type="ECO:0000313" key="2">
    <source>
        <dbReference type="Proteomes" id="UP000184315"/>
    </source>
</evidence>
<reference evidence="2" key="1">
    <citation type="submission" date="2015-10" db="EMBL/GenBank/DDBJ databases">
        <authorList>
            <person name="Regsiter A."/>
            <person name="william w."/>
        </authorList>
    </citation>
    <scope>NUCLEOTIDE SEQUENCE [LARGE SCALE GENOMIC DNA]</scope>
</reference>
<dbReference type="OrthoDB" id="484613at2"/>
<dbReference type="RefSeq" id="WP_072722499.1">
    <property type="nucleotide sequence ID" value="NZ_LN889815.1"/>
</dbReference>
<organism evidence="1 2">
    <name type="scientific">Planktothrix tepida PCC 9214</name>
    <dbReference type="NCBI Taxonomy" id="671072"/>
    <lineage>
        <taxon>Bacteria</taxon>
        <taxon>Bacillati</taxon>
        <taxon>Cyanobacteriota</taxon>
        <taxon>Cyanophyceae</taxon>
        <taxon>Oscillatoriophycideae</taxon>
        <taxon>Oscillatoriales</taxon>
        <taxon>Microcoleaceae</taxon>
        <taxon>Planktothrix</taxon>
    </lineage>
</organism>
<gene>
    <name evidence="1" type="ORF">PL9214670168</name>
</gene>
<dbReference type="Proteomes" id="UP000184315">
    <property type="component" value="Unassembled WGS sequence"/>
</dbReference>
<dbReference type="AlphaFoldDB" id="A0A1J1LTK4"/>
<dbReference type="Pfam" id="PF13671">
    <property type="entry name" value="AAA_33"/>
    <property type="match status" value="1"/>
</dbReference>
<dbReference type="PROSITE" id="PS52050">
    <property type="entry name" value="WYL"/>
    <property type="match status" value="1"/>
</dbReference>
<proteinExistence type="predicted"/>